<evidence type="ECO:0000313" key="13">
    <source>
        <dbReference type="EMBL" id="OAG66022.1"/>
    </source>
</evidence>
<dbReference type="EMBL" id="LXNG01000045">
    <property type="protein sequence ID" value="OAG66022.1"/>
    <property type="molecule type" value="Genomic_DNA"/>
</dbReference>
<organism evidence="13 14">
    <name type="scientific">Xanthomonas floridensis</name>
    <dbReference type="NCBI Taxonomy" id="1843580"/>
    <lineage>
        <taxon>Bacteria</taxon>
        <taxon>Pseudomonadati</taxon>
        <taxon>Pseudomonadota</taxon>
        <taxon>Gammaproteobacteria</taxon>
        <taxon>Lysobacterales</taxon>
        <taxon>Lysobacteraceae</taxon>
        <taxon>Xanthomonas</taxon>
    </lineage>
</organism>
<evidence type="ECO:0000256" key="6">
    <source>
        <dbReference type="ARBA" id="ARBA00023054"/>
    </source>
</evidence>
<dbReference type="GO" id="GO:0030428">
    <property type="term" value="C:cell septum"/>
    <property type="evidence" value="ECO:0007669"/>
    <property type="project" value="TreeGrafter"/>
</dbReference>
<sequence length="99" mass="11164">MSSNEPVSVRILDREYTVGVTAEERESLTAAARLLDLRMREIRGSNRMAAVDRVAVLAALNLAHELQQLRDQQALYDRELATTLDTLNRRLDSVADTPR</sequence>
<comment type="subunit">
    <text evidence="10">Homodimer. Interacts with FtsZ.</text>
</comment>
<evidence type="ECO:0000256" key="2">
    <source>
        <dbReference type="ARBA" id="ARBA00010074"/>
    </source>
</evidence>
<protein>
    <recommendedName>
        <fullName evidence="3">Cell division protein ZapA</fullName>
    </recommendedName>
    <alternativeName>
        <fullName evidence="11">Z ring-associated protein ZapA</fullName>
    </alternativeName>
</protein>
<evidence type="ECO:0000256" key="10">
    <source>
        <dbReference type="ARBA" id="ARBA00026068"/>
    </source>
</evidence>
<dbReference type="OrthoDB" id="5772359at2"/>
<dbReference type="Gene3D" id="1.20.5.50">
    <property type="match status" value="1"/>
</dbReference>
<dbReference type="EMBL" id="JAYFSO010000003">
    <property type="protein sequence ID" value="MEA5122977.1"/>
    <property type="molecule type" value="Genomic_DNA"/>
</dbReference>
<dbReference type="InterPro" id="IPR036192">
    <property type="entry name" value="Cell_div_ZapA-like_sf"/>
</dbReference>
<keyword evidence="7" id="KW-0717">Septation</keyword>
<dbReference type="GO" id="GO:0032153">
    <property type="term" value="C:cell division site"/>
    <property type="evidence" value="ECO:0007669"/>
    <property type="project" value="TreeGrafter"/>
</dbReference>
<reference evidence="13 14" key="1">
    <citation type="submission" date="2016-05" db="EMBL/GenBank/DDBJ databases">
        <title>Pathogenic, phenotypic and molecular characterisation of Xanthomonas nasturtii sp. nov. and Xanthomonas floridensis sp. nov., new species of Xanthomonas associated with watercress production in Florida.</title>
        <authorList>
            <person name="Vicente J.G."/>
            <person name="Rothwell S."/>
            <person name="Holub E.B."/>
            <person name="Studholme D.J."/>
        </authorList>
    </citation>
    <scope>NUCLEOTIDE SEQUENCE [LARGE SCALE GENOMIC DNA]</scope>
    <source>
        <strain evidence="13 14">WHRI 8848</strain>
    </source>
</reference>
<dbReference type="RefSeq" id="WP_064510480.1">
    <property type="nucleotide sequence ID" value="NZ_JAYFSN010000002.1"/>
</dbReference>
<evidence type="ECO:0000313" key="14">
    <source>
        <dbReference type="Proteomes" id="UP000077659"/>
    </source>
</evidence>
<dbReference type="FunFam" id="3.30.160.880:FF:000002">
    <property type="entry name" value="Cell division protein ZapA"/>
    <property type="match status" value="1"/>
</dbReference>
<dbReference type="PANTHER" id="PTHR34981">
    <property type="entry name" value="CELL DIVISION PROTEIN ZAPA"/>
    <property type="match status" value="1"/>
</dbReference>
<dbReference type="STRING" id="1843580.A7D17_06105"/>
<dbReference type="AlphaFoldDB" id="A0A1A9M7C1"/>
<evidence type="ECO:0000256" key="1">
    <source>
        <dbReference type="ARBA" id="ARBA00004496"/>
    </source>
</evidence>
<dbReference type="InterPro" id="IPR007838">
    <property type="entry name" value="Cell_div_ZapA-like"/>
</dbReference>
<comment type="similarity">
    <text evidence="2">Belongs to the ZapA family. Type 1 subfamily.</text>
</comment>
<evidence type="ECO:0000313" key="12">
    <source>
        <dbReference type="EMBL" id="MEA5122977.1"/>
    </source>
</evidence>
<comment type="function">
    <text evidence="9">Activator of cell division through the inhibition of FtsZ GTPase activity, therefore promoting FtsZ assembly into bundles of protofilaments necessary for the formation of the division Z ring. It is recruited early at mid-cell but it is not essential for cell division.</text>
</comment>
<evidence type="ECO:0000256" key="11">
    <source>
        <dbReference type="ARBA" id="ARBA00033158"/>
    </source>
</evidence>
<dbReference type="Gene3D" id="3.30.160.880">
    <property type="entry name" value="Cell division protein ZapA protomer, N-terminal domain"/>
    <property type="match status" value="1"/>
</dbReference>
<dbReference type="Pfam" id="PF05164">
    <property type="entry name" value="ZapA"/>
    <property type="match status" value="1"/>
</dbReference>
<name>A0A1A9M7C1_9XANT</name>
<keyword evidence="8" id="KW-0131">Cell cycle</keyword>
<comment type="caution">
    <text evidence="13">The sequence shown here is derived from an EMBL/GenBank/DDBJ whole genome shotgun (WGS) entry which is preliminary data.</text>
</comment>
<evidence type="ECO:0000256" key="5">
    <source>
        <dbReference type="ARBA" id="ARBA00022618"/>
    </source>
</evidence>
<gene>
    <name evidence="13" type="ORF">A7D17_06105</name>
    <name evidence="12" type="ORF">VB146_03645</name>
</gene>
<dbReference type="InterPro" id="IPR042233">
    <property type="entry name" value="Cell_div_ZapA_N"/>
</dbReference>
<accession>A0A1A9M7C1</accession>
<evidence type="ECO:0000256" key="9">
    <source>
        <dbReference type="ARBA" id="ARBA00024910"/>
    </source>
</evidence>
<dbReference type="SUPFAM" id="SSF102829">
    <property type="entry name" value="Cell division protein ZapA-like"/>
    <property type="match status" value="1"/>
</dbReference>
<reference evidence="12 15" key="2">
    <citation type="submission" date="2023-12" db="EMBL/GenBank/DDBJ databases">
        <title>Genome sequencing of Xanthomonas floridensis.</title>
        <authorList>
            <person name="Greer S."/>
            <person name="Harrison J."/>
            <person name="Grant M."/>
            <person name="Vicente J."/>
            <person name="Studholme D."/>
        </authorList>
    </citation>
    <scope>NUCLEOTIDE SEQUENCE [LARGE SCALE GENOMIC DNA]</scope>
    <source>
        <strain evidence="12 15">WHRI 8848</strain>
    </source>
</reference>
<evidence type="ECO:0000256" key="8">
    <source>
        <dbReference type="ARBA" id="ARBA00023306"/>
    </source>
</evidence>
<comment type="subcellular location">
    <subcellularLocation>
        <location evidence="1">Cytoplasm</location>
    </subcellularLocation>
</comment>
<evidence type="ECO:0000256" key="3">
    <source>
        <dbReference type="ARBA" id="ARBA00015195"/>
    </source>
</evidence>
<keyword evidence="4" id="KW-0963">Cytoplasm</keyword>
<dbReference type="Proteomes" id="UP000077659">
    <property type="component" value="Unassembled WGS sequence"/>
</dbReference>
<keyword evidence="5 13" id="KW-0132">Cell division</keyword>
<dbReference type="Proteomes" id="UP001303614">
    <property type="component" value="Unassembled WGS sequence"/>
</dbReference>
<evidence type="ECO:0000256" key="7">
    <source>
        <dbReference type="ARBA" id="ARBA00023210"/>
    </source>
</evidence>
<keyword evidence="6" id="KW-0175">Coiled coil</keyword>
<evidence type="ECO:0000313" key="15">
    <source>
        <dbReference type="Proteomes" id="UP001303614"/>
    </source>
</evidence>
<dbReference type="GO" id="GO:0005829">
    <property type="term" value="C:cytosol"/>
    <property type="evidence" value="ECO:0007669"/>
    <property type="project" value="TreeGrafter"/>
</dbReference>
<keyword evidence="15" id="KW-1185">Reference proteome</keyword>
<dbReference type="GO" id="GO:0043093">
    <property type="term" value="P:FtsZ-dependent cytokinesis"/>
    <property type="evidence" value="ECO:0007669"/>
    <property type="project" value="TreeGrafter"/>
</dbReference>
<dbReference type="GO" id="GO:0000917">
    <property type="term" value="P:division septum assembly"/>
    <property type="evidence" value="ECO:0007669"/>
    <property type="project" value="UniProtKB-KW"/>
</dbReference>
<dbReference type="GO" id="GO:0000921">
    <property type="term" value="P:septin ring assembly"/>
    <property type="evidence" value="ECO:0007669"/>
    <property type="project" value="TreeGrafter"/>
</dbReference>
<evidence type="ECO:0000256" key="4">
    <source>
        <dbReference type="ARBA" id="ARBA00022490"/>
    </source>
</evidence>
<proteinExistence type="inferred from homology"/>
<dbReference type="PANTHER" id="PTHR34981:SF1">
    <property type="entry name" value="CELL DIVISION PROTEIN ZAPA"/>
    <property type="match status" value="1"/>
</dbReference>